<evidence type="ECO:0000256" key="1">
    <source>
        <dbReference type="SAM" id="MobiDB-lite"/>
    </source>
</evidence>
<evidence type="ECO:0000313" key="3">
    <source>
        <dbReference type="Proteomes" id="UP000762676"/>
    </source>
</evidence>
<organism evidence="2 3">
    <name type="scientific">Elysia marginata</name>
    <dbReference type="NCBI Taxonomy" id="1093978"/>
    <lineage>
        <taxon>Eukaryota</taxon>
        <taxon>Metazoa</taxon>
        <taxon>Spiralia</taxon>
        <taxon>Lophotrochozoa</taxon>
        <taxon>Mollusca</taxon>
        <taxon>Gastropoda</taxon>
        <taxon>Heterobranchia</taxon>
        <taxon>Euthyneura</taxon>
        <taxon>Panpulmonata</taxon>
        <taxon>Sacoglossa</taxon>
        <taxon>Placobranchoidea</taxon>
        <taxon>Plakobranchidae</taxon>
        <taxon>Elysia</taxon>
    </lineage>
</organism>
<dbReference type="EMBL" id="BMAT01005576">
    <property type="protein sequence ID" value="GFR96248.1"/>
    <property type="molecule type" value="Genomic_DNA"/>
</dbReference>
<reference evidence="2 3" key="1">
    <citation type="journal article" date="2021" name="Elife">
        <title>Chloroplast acquisition without the gene transfer in kleptoplastic sea slugs, Plakobranchus ocellatus.</title>
        <authorList>
            <person name="Maeda T."/>
            <person name="Takahashi S."/>
            <person name="Yoshida T."/>
            <person name="Shimamura S."/>
            <person name="Takaki Y."/>
            <person name="Nagai Y."/>
            <person name="Toyoda A."/>
            <person name="Suzuki Y."/>
            <person name="Arimoto A."/>
            <person name="Ishii H."/>
            <person name="Satoh N."/>
            <person name="Nishiyama T."/>
            <person name="Hasebe M."/>
            <person name="Maruyama T."/>
            <person name="Minagawa J."/>
            <person name="Obokata J."/>
            <person name="Shigenobu S."/>
        </authorList>
    </citation>
    <scope>NUCLEOTIDE SEQUENCE [LARGE SCALE GENOMIC DNA]</scope>
</reference>
<dbReference type="PANTHER" id="PTHR19446">
    <property type="entry name" value="REVERSE TRANSCRIPTASES"/>
    <property type="match status" value="1"/>
</dbReference>
<keyword evidence="3" id="KW-1185">Reference proteome</keyword>
<dbReference type="Proteomes" id="UP000762676">
    <property type="component" value="Unassembled WGS sequence"/>
</dbReference>
<dbReference type="AlphaFoldDB" id="A0AAV4HDD7"/>
<gene>
    <name evidence="2" type="ORF">ElyMa_002716000</name>
</gene>
<evidence type="ECO:0000313" key="2">
    <source>
        <dbReference type="EMBL" id="GFR96248.1"/>
    </source>
</evidence>
<sequence>MKILHCSWCALFKPRVKASWSSGRQSALGPLGLVIEPSLRSEGRRLVLQTGYLHVMLFFVKLRCNISNLIWAIEDIAAALRQGFCNDLEQLIVKFLYCNMARSASNQTSVYEPLTGCRVTARPFIRSHKTSENQSRAQNHNAKEIQAERQDEELRQLINAKRQRVNFPAATAEKQWEDLDSKIVLKLDSLIGDNTLEHNLATFGDIVYQTILETFRAKQYQSKGPPRRSRRQCEMDTLLSREDLEAHLKKTYSDTNRELRLEETAGLIWPDALDIKFNNKPPNLKEIEAVVYKARAKSAPGPDGLPYLLYKRCPNVLKWLHKIVRSAWNNIKVSKEWMTAEGVYIPKEQNSKEINQFHPISLLNVEGKMIFSVMATLLTKYLMANGYINTSVQKGGIPGVSGCLEYATLIWEAIQSKRS</sequence>
<comment type="caution">
    <text evidence="2">The sequence shown here is derived from an EMBL/GenBank/DDBJ whole genome shotgun (WGS) entry which is preliminary data.</text>
</comment>
<proteinExistence type="predicted"/>
<name>A0AAV4HDD7_9GAST</name>
<protein>
    <submittedName>
        <fullName evidence="2">Polyprotein</fullName>
    </submittedName>
</protein>
<feature type="region of interest" description="Disordered" evidence="1">
    <location>
        <begin position="128"/>
        <end position="148"/>
    </location>
</feature>
<accession>A0AAV4HDD7</accession>